<dbReference type="GO" id="GO:0022904">
    <property type="term" value="P:respiratory electron transport chain"/>
    <property type="evidence" value="ECO:0007669"/>
    <property type="project" value="InterPro"/>
</dbReference>
<evidence type="ECO:0000256" key="3">
    <source>
        <dbReference type="ARBA" id="ARBA00022519"/>
    </source>
</evidence>
<proteinExistence type="inferred from homology"/>
<dbReference type="GO" id="GO:0010181">
    <property type="term" value="F:FMN binding"/>
    <property type="evidence" value="ECO:0007669"/>
    <property type="project" value="InterPro"/>
</dbReference>
<keyword evidence="5 16" id="KW-0285">Flavoprotein</keyword>
<dbReference type="HOGENOM" id="CLU_042020_1_1_6"/>
<dbReference type="NCBIfam" id="NF003756">
    <property type="entry name" value="PRK05349.1"/>
    <property type="match status" value="1"/>
</dbReference>
<feature type="transmembrane region" description="Helical" evidence="16">
    <location>
        <begin position="345"/>
        <end position="363"/>
    </location>
</feature>
<comment type="subcellular location">
    <subcellularLocation>
        <location evidence="16">Cell membrane</location>
        <topology evidence="16">Multi-pass membrane protein</topology>
    </subcellularLocation>
</comment>
<keyword evidence="11 16" id="KW-0915">Sodium</keyword>
<dbReference type="KEGG" id="oai:OLEAN_C15630"/>
<dbReference type="PATRIC" id="fig|698738.3.peg.1618"/>
<dbReference type="EMBL" id="FO203512">
    <property type="protein sequence ID" value="CCK75739.1"/>
    <property type="molecule type" value="Genomic_DNA"/>
</dbReference>
<keyword evidence="3" id="KW-0997">Cell inner membrane</keyword>
<feature type="transmembrane region" description="Helical" evidence="16">
    <location>
        <begin position="251"/>
        <end position="276"/>
    </location>
</feature>
<dbReference type="GO" id="GO:0005886">
    <property type="term" value="C:plasma membrane"/>
    <property type="evidence" value="ECO:0007669"/>
    <property type="project" value="UniProtKB-SubCell"/>
</dbReference>
<evidence type="ECO:0000256" key="16">
    <source>
        <dbReference type="HAMAP-Rule" id="MF_00426"/>
    </source>
</evidence>
<dbReference type="InterPro" id="IPR004338">
    <property type="entry name" value="NqrB/RnfD"/>
</dbReference>
<evidence type="ECO:0000256" key="14">
    <source>
        <dbReference type="ARBA" id="ARBA00023136"/>
    </source>
</evidence>
<evidence type="ECO:0000256" key="2">
    <source>
        <dbReference type="ARBA" id="ARBA00022475"/>
    </source>
</evidence>
<keyword evidence="1 16" id="KW-0813">Transport</keyword>
<evidence type="ECO:0000256" key="6">
    <source>
        <dbReference type="ARBA" id="ARBA00022643"/>
    </source>
</evidence>
<keyword evidence="4 16" id="KW-0597">Phosphoprotein</keyword>
<feature type="transmembrane region" description="Helical" evidence="16">
    <location>
        <begin position="56"/>
        <end position="75"/>
    </location>
</feature>
<dbReference type="GO" id="GO:0016655">
    <property type="term" value="F:oxidoreductase activity, acting on NAD(P)H, quinone or similar compound as acceptor"/>
    <property type="evidence" value="ECO:0007669"/>
    <property type="project" value="UniProtKB-UniRule"/>
</dbReference>
<keyword evidence="8 16" id="KW-1278">Translocase</keyword>
<accession>R4YTE7</accession>
<evidence type="ECO:0000256" key="5">
    <source>
        <dbReference type="ARBA" id="ARBA00022630"/>
    </source>
</evidence>
<evidence type="ECO:0000256" key="12">
    <source>
        <dbReference type="ARBA" id="ARBA00023065"/>
    </source>
</evidence>
<keyword evidence="12 16" id="KW-0406">Ion transport</keyword>
<gene>
    <name evidence="16 18" type="primary">nqrB</name>
    <name evidence="18" type="ORF">OLEAN_C15630</name>
</gene>
<keyword evidence="18" id="KW-0560">Oxidoreductase</keyword>
<dbReference type="NCBIfam" id="TIGR01937">
    <property type="entry name" value="nqrB"/>
    <property type="match status" value="1"/>
</dbReference>
<keyword evidence="15 16" id="KW-0739">Sodium transport</keyword>
<comment type="cofactor">
    <cofactor evidence="16 17">
        <name>FMN</name>
        <dbReference type="ChEBI" id="CHEBI:58210"/>
    </cofactor>
</comment>
<name>R4YTE7_OLEAN</name>
<dbReference type="InterPro" id="IPR010966">
    <property type="entry name" value="NqrB"/>
</dbReference>
<dbReference type="GO" id="GO:0055085">
    <property type="term" value="P:transmembrane transport"/>
    <property type="evidence" value="ECO:0007669"/>
    <property type="project" value="InterPro"/>
</dbReference>
<comment type="similarity">
    <text evidence="16">Belongs to the NqrB/RnfD family.</text>
</comment>
<keyword evidence="7 16" id="KW-0812">Transmembrane</keyword>
<comment type="function">
    <text evidence="16">NQR complex catalyzes the reduction of ubiquinone-1 to ubiquinol by two successive reactions, coupled with the transport of Na(+) ions from the cytoplasm to the periplasm. NqrA to NqrE are probably involved in the second step, the conversion of ubisemiquinone to ubiquinol.</text>
</comment>
<feature type="transmembrane region" description="Helical" evidence="16">
    <location>
        <begin position="150"/>
        <end position="169"/>
    </location>
</feature>
<protein>
    <recommendedName>
        <fullName evidence="16">Na(+)-translocating NADH-quinone reductase subunit B</fullName>
        <shortName evidence="16">Na(+)-NQR subunit B</shortName>
        <shortName evidence="16">Na(+)-translocating NQR subunit B</shortName>
        <ecNumber evidence="16">7.2.1.1</ecNumber>
    </recommendedName>
    <alternativeName>
        <fullName evidence="16">NQR complex subunit B</fullName>
    </alternativeName>
    <alternativeName>
        <fullName evidence="16">NQR-1 subunit B</fullName>
    </alternativeName>
</protein>
<evidence type="ECO:0000256" key="17">
    <source>
        <dbReference type="PIRSR" id="PIRSR016055-50"/>
    </source>
</evidence>
<evidence type="ECO:0000256" key="9">
    <source>
        <dbReference type="ARBA" id="ARBA00022989"/>
    </source>
</evidence>
<evidence type="ECO:0000256" key="8">
    <source>
        <dbReference type="ARBA" id="ARBA00022967"/>
    </source>
</evidence>
<evidence type="ECO:0000256" key="10">
    <source>
        <dbReference type="ARBA" id="ARBA00023027"/>
    </source>
</evidence>
<keyword evidence="19" id="KW-1185">Reference proteome</keyword>
<dbReference type="STRING" id="698738.OLEAN_C15630"/>
<keyword evidence="10 16" id="KW-0520">NAD</keyword>
<dbReference type="OrthoDB" id="9776359at2"/>
<comment type="catalytic activity">
    <reaction evidence="16">
        <text>a ubiquinone + n Na(+)(in) + NADH + H(+) = a ubiquinol + n Na(+)(out) + NAD(+)</text>
        <dbReference type="Rhea" id="RHEA:47748"/>
        <dbReference type="Rhea" id="RHEA-COMP:9565"/>
        <dbReference type="Rhea" id="RHEA-COMP:9566"/>
        <dbReference type="ChEBI" id="CHEBI:15378"/>
        <dbReference type="ChEBI" id="CHEBI:16389"/>
        <dbReference type="ChEBI" id="CHEBI:17976"/>
        <dbReference type="ChEBI" id="CHEBI:29101"/>
        <dbReference type="ChEBI" id="CHEBI:57540"/>
        <dbReference type="ChEBI" id="CHEBI:57945"/>
        <dbReference type="EC" id="7.2.1.1"/>
    </reaction>
</comment>
<evidence type="ECO:0000256" key="13">
    <source>
        <dbReference type="ARBA" id="ARBA00023075"/>
    </source>
</evidence>
<evidence type="ECO:0000256" key="11">
    <source>
        <dbReference type="ARBA" id="ARBA00023053"/>
    </source>
</evidence>
<feature type="transmembrane region" description="Helical" evidence="16">
    <location>
        <begin position="315"/>
        <end position="333"/>
    </location>
</feature>
<dbReference type="PIRSF" id="PIRSF016055">
    <property type="entry name" value="NADH-UbQ_OxRdtase_B_su"/>
    <property type="match status" value="1"/>
</dbReference>
<feature type="transmembrane region" description="Helical" evidence="16">
    <location>
        <begin position="114"/>
        <end position="138"/>
    </location>
</feature>
<evidence type="ECO:0000256" key="1">
    <source>
        <dbReference type="ARBA" id="ARBA00022448"/>
    </source>
</evidence>
<keyword evidence="13 16" id="KW-0830">Ubiquinone</keyword>
<feature type="transmembrane region" description="Helical" evidence="16">
    <location>
        <begin position="369"/>
        <end position="389"/>
    </location>
</feature>
<keyword evidence="6 16" id="KW-0288">FMN</keyword>
<keyword evidence="14 16" id="KW-0472">Membrane</keyword>
<organism evidence="18 19">
    <name type="scientific">Oleispira antarctica RB-8</name>
    <dbReference type="NCBI Taxonomy" id="698738"/>
    <lineage>
        <taxon>Bacteria</taxon>
        <taxon>Pseudomonadati</taxon>
        <taxon>Pseudomonadota</taxon>
        <taxon>Gammaproteobacteria</taxon>
        <taxon>Oceanospirillales</taxon>
        <taxon>Oceanospirillaceae</taxon>
        <taxon>Oleispira</taxon>
    </lineage>
</organism>
<dbReference type="AlphaFoldDB" id="R4YTE7"/>
<evidence type="ECO:0000256" key="7">
    <source>
        <dbReference type="ARBA" id="ARBA00022692"/>
    </source>
</evidence>
<evidence type="ECO:0000256" key="15">
    <source>
        <dbReference type="ARBA" id="ARBA00023201"/>
    </source>
</evidence>
<sequence>MGLRSLLDSAAPHFEKGGRFEKMYPLYEALDTGLYSPPNVTNNTAHVRDGIDLKRIMITVWVCTFPAMFFGMYNIGLQANLAIAGDATLIEGWREMLVQLLGGGHDAGSIWDNIVFGAAYFLPVYAVVFIVGGFWEVLFATVRGHEVNEGFFVTSVLFALILPPSIPLWQVALGITFGVVVGKEIFGGTGKNFLNPALTGRAFLFFAYPAQMSGNAVWTAADGVSGATPLGLANEGGIQGILDSGISWMDAFIGTIQGSMGETSTLAILIGGLVLLTMKIASWRIVAGVMIGMVSTSLLFNAIGSDTNPMFAVDWTWHLVMGGFAFGMIFMATDPVSASMTHFGKYFFGALIGFMVVMIRVINPAFPEGMMLAILFANLFAPLIDHFVVQANIKRRMSRG</sequence>
<keyword evidence="2 16" id="KW-1003">Cell membrane</keyword>
<dbReference type="PANTHER" id="PTHR30578:SF1">
    <property type="entry name" value="NA(+)-TRANSLOCATING NADH-QUINONE REDUCTASE SUBUNIT B"/>
    <property type="match status" value="1"/>
</dbReference>
<dbReference type="PANTHER" id="PTHR30578">
    <property type="entry name" value="ELECTRON TRANSPORT COMPLEX PROTEIN RNFD"/>
    <property type="match status" value="1"/>
</dbReference>
<evidence type="ECO:0000313" key="19">
    <source>
        <dbReference type="Proteomes" id="UP000032749"/>
    </source>
</evidence>
<dbReference type="GO" id="GO:0006814">
    <property type="term" value="P:sodium ion transport"/>
    <property type="evidence" value="ECO:0007669"/>
    <property type="project" value="UniProtKB-UniRule"/>
</dbReference>
<keyword evidence="9 16" id="KW-1133">Transmembrane helix</keyword>
<dbReference type="Pfam" id="PF03116">
    <property type="entry name" value="NQR2_RnfD_RnfE"/>
    <property type="match status" value="1"/>
</dbReference>
<evidence type="ECO:0000313" key="18">
    <source>
        <dbReference type="EMBL" id="CCK75739.1"/>
    </source>
</evidence>
<comment type="subunit">
    <text evidence="16">Composed of six subunits; NqrA, NqrB, NqrC, NqrD, NqrE and NqrF.</text>
</comment>
<dbReference type="EC" id="7.2.1.1" evidence="16"/>
<dbReference type="HAMAP" id="MF_00426">
    <property type="entry name" value="NqrB"/>
    <property type="match status" value="1"/>
</dbReference>
<feature type="transmembrane region" description="Helical" evidence="16">
    <location>
        <begin position="283"/>
        <end position="303"/>
    </location>
</feature>
<feature type="modified residue" description="FMN phosphoryl threonine" evidence="16 17">
    <location>
        <position position="228"/>
    </location>
</feature>
<evidence type="ECO:0000256" key="4">
    <source>
        <dbReference type="ARBA" id="ARBA00022553"/>
    </source>
</evidence>
<reference evidence="18 19" key="1">
    <citation type="journal article" date="2013" name="Nat. Commun.">
        <title>Genome sequence and functional genomic analysis of the oil-degrading bacterium Oleispira antarctica.</title>
        <authorList>
            <person name="Kube M."/>
            <person name="Chernikova T.N."/>
            <person name="Al-Ramahi Y."/>
            <person name="Beloqui A."/>
            <person name="Lopez-Cortez N."/>
            <person name="Guazzaroni M.E."/>
            <person name="Heipieper H.J."/>
            <person name="Klages S."/>
            <person name="Kotsyurbenko O.R."/>
            <person name="Langer I."/>
            <person name="Nechitaylo T.Y."/>
            <person name="Lunsdorf H."/>
            <person name="Fernandez M."/>
            <person name="Juarez S."/>
            <person name="Ciordia S."/>
            <person name="Singer A."/>
            <person name="Kagan O."/>
            <person name="Egorova O."/>
            <person name="Petit P.A."/>
            <person name="Stogios P."/>
            <person name="Kim Y."/>
            <person name="Tchigvintsev A."/>
            <person name="Flick R."/>
            <person name="Denaro R."/>
            <person name="Genovese M."/>
            <person name="Albar J.P."/>
            <person name="Reva O.N."/>
            <person name="Martinez-Gomariz M."/>
            <person name="Tran H."/>
            <person name="Ferrer M."/>
            <person name="Savchenko A."/>
            <person name="Yakunin A.F."/>
            <person name="Yakimov M.M."/>
            <person name="Golyshina O.V."/>
            <person name="Reinhardt R."/>
            <person name="Golyshin P.N."/>
        </authorList>
    </citation>
    <scope>NUCLEOTIDE SEQUENCE [LARGE SCALE GENOMIC DNA]</scope>
</reference>
<dbReference type="Proteomes" id="UP000032749">
    <property type="component" value="Chromosome"/>
</dbReference>